<sequence length="169" mass="17944">MADEPYGVLDEAMLRPPQIAGCERIPFLVMLGAVAFVTVTGFGLTLPGAIGGIFLVAAGVMLLRRIAAHDPFWFAILFEAARFPRRMPDVLPDRTLPQDLAFVGYEDSPSAGVVALHRTAAATFVVVPAVAAWLLFGLVPALCTLTVLAVVVAAVLVRHMPRPSKPDAA</sequence>
<protein>
    <submittedName>
        <fullName evidence="6">Uncharacterized protein</fullName>
    </submittedName>
</protein>
<name>A0A6B0XZ40_9RHOB</name>
<comment type="caution">
    <text evidence="6">The sequence shown here is derived from an EMBL/GenBank/DDBJ whole genome shotgun (WGS) entry which is preliminary data.</text>
</comment>
<evidence type="ECO:0000256" key="5">
    <source>
        <dbReference type="SAM" id="Phobius"/>
    </source>
</evidence>
<comment type="subcellular location">
    <subcellularLocation>
        <location evidence="1">Membrane</location>
    </subcellularLocation>
</comment>
<keyword evidence="2 5" id="KW-0812">Transmembrane</keyword>
<dbReference type="EMBL" id="VXRY01000082">
    <property type="protein sequence ID" value="MXY32879.1"/>
    <property type="molecule type" value="Genomic_DNA"/>
</dbReference>
<organism evidence="6">
    <name type="scientific">Boseongicola sp. SB0664_bin_43</name>
    <dbReference type="NCBI Taxonomy" id="2604844"/>
    <lineage>
        <taxon>Bacteria</taxon>
        <taxon>Pseudomonadati</taxon>
        <taxon>Pseudomonadota</taxon>
        <taxon>Alphaproteobacteria</taxon>
        <taxon>Rhodobacterales</taxon>
        <taxon>Paracoccaceae</taxon>
        <taxon>Boseongicola</taxon>
    </lineage>
</organism>
<proteinExistence type="predicted"/>
<dbReference type="GO" id="GO:0016020">
    <property type="term" value="C:membrane"/>
    <property type="evidence" value="ECO:0007669"/>
    <property type="project" value="UniProtKB-SubCell"/>
</dbReference>
<reference evidence="6" key="1">
    <citation type="submission" date="2019-09" db="EMBL/GenBank/DDBJ databases">
        <title>Characterisation of the sponge microbiome using genome-centric metagenomics.</title>
        <authorList>
            <person name="Engelberts J.P."/>
            <person name="Robbins S.J."/>
            <person name="De Goeij J.M."/>
            <person name="Aranda M."/>
            <person name="Bell S.C."/>
            <person name="Webster N.S."/>
        </authorList>
    </citation>
    <scope>NUCLEOTIDE SEQUENCE</scope>
    <source>
        <strain evidence="6">SB0664_bin_43</strain>
    </source>
</reference>
<evidence type="ECO:0000256" key="1">
    <source>
        <dbReference type="ARBA" id="ARBA00004370"/>
    </source>
</evidence>
<evidence type="ECO:0000256" key="2">
    <source>
        <dbReference type="ARBA" id="ARBA00022692"/>
    </source>
</evidence>
<dbReference type="InterPro" id="IPR007792">
    <property type="entry name" value="T4SS_VirB3/TrbD/AvhB"/>
</dbReference>
<evidence type="ECO:0000313" key="6">
    <source>
        <dbReference type="EMBL" id="MXY32879.1"/>
    </source>
</evidence>
<feature type="transmembrane region" description="Helical" evidence="5">
    <location>
        <begin position="133"/>
        <end position="157"/>
    </location>
</feature>
<keyword evidence="4 5" id="KW-0472">Membrane</keyword>
<evidence type="ECO:0000256" key="4">
    <source>
        <dbReference type="ARBA" id="ARBA00023136"/>
    </source>
</evidence>
<dbReference type="AlphaFoldDB" id="A0A6B0XZ40"/>
<gene>
    <name evidence="6" type="ORF">F4Y60_02070</name>
</gene>
<accession>A0A6B0XZ40</accession>
<keyword evidence="3 5" id="KW-1133">Transmembrane helix</keyword>
<evidence type="ECO:0000256" key="3">
    <source>
        <dbReference type="ARBA" id="ARBA00022989"/>
    </source>
</evidence>
<dbReference type="Pfam" id="PF05101">
    <property type="entry name" value="VirB3"/>
    <property type="match status" value="1"/>
</dbReference>